<dbReference type="OrthoDB" id="2107166at2759"/>
<dbReference type="SMR" id="R0IHR5"/>
<reference evidence="3 4" key="1">
    <citation type="journal article" date="2012" name="PLoS Pathog.">
        <title>Diverse lifestyles and strategies of plant pathogenesis encoded in the genomes of eighteen Dothideomycetes fungi.</title>
        <authorList>
            <person name="Ohm R.A."/>
            <person name="Feau N."/>
            <person name="Henrissat B."/>
            <person name="Schoch C.L."/>
            <person name="Horwitz B.A."/>
            <person name="Barry K.W."/>
            <person name="Condon B.J."/>
            <person name="Copeland A.C."/>
            <person name="Dhillon B."/>
            <person name="Glaser F."/>
            <person name="Hesse C.N."/>
            <person name="Kosti I."/>
            <person name="LaButti K."/>
            <person name="Lindquist E.A."/>
            <person name="Lucas S."/>
            <person name="Salamov A.A."/>
            <person name="Bradshaw R.E."/>
            <person name="Ciuffetti L."/>
            <person name="Hamelin R.C."/>
            <person name="Kema G.H.J."/>
            <person name="Lawrence C."/>
            <person name="Scott J.A."/>
            <person name="Spatafora J.W."/>
            <person name="Turgeon B.G."/>
            <person name="de Wit P.J.G.M."/>
            <person name="Zhong S."/>
            <person name="Goodwin S.B."/>
            <person name="Grigoriev I.V."/>
        </authorList>
    </citation>
    <scope>NUCLEOTIDE SEQUENCE [LARGE SCALE GENOMIC DNA]</scope>
    <source>
        <strain evidence="4">28A</strain>
    </source>
</reference>
<dbReference type="Proteomes" id="UP000016935">
    <property type="component" value="Unassembled WGS sequence"/>
</dbReference>
<dbReference type="AlphaFoldDB" id="R0IHR5"/>
<feature type="chain" id="PRO_5004352982" evidence="1">
    <location>
        <begin position="20"/>
        <end position="235"/>
    </location>
</feature>
<dbReference type="Gene3D" id="3.10.350.10">
    <property type="entry name" value="LysM domain"/>
    <property type="match status" value="3"/>
</dbReference>
<dbReference type="HOGENOM" id="CLU_076125_0_0_1"/>
<accession>R0IHR5</accession>
<dbReference type="EMBL" id="KB908703">
    <property type="protein sequence ID" value="EOA84516.1"/>
    <property type="molecule type" value="Genomic_DNA"/>
</dbReference>
<dbReference type="InterPro" id="IPR036779">
    <property type="entry name" value="LysM_dom_sf"/>
</dbReference>
<dbReference type="PANTHER" id="PTHR33734">
    <property type="entry name" value="LYSM DOMAIN-CONTAINING GPI-ANCHORED PROTEIN 2"/>
    <property type="match status" value="1"/>
</dbReference>
<dbReference type="RefSeq" id="XP_008027143.1">
    <property type="nucleotide sequence ID" value="XM_008028952.1"/>
</dbReference>
<evidence type="ECO:0000256" key="1">
    <source>
        <dbReference type="SAM" id="SignalP"/>
    </source>
</evidence>
<sequence>MKSTLFAATVALLAAAVSAAPAPEANYGWGKKPSCWGPFGELPCGSTNATWYTVQAGEVLTDIATKFKSGICDIAKYNKLASPDKIDANQRLSIPAQCKTPDNNSCINRATPGPSNDTCVNGLSVNPPVYVVLPMDSLTLISNKFNITLAALEKANPQVTNPNFISVNQALNVPICSGFSCTNKQYTIKSGDSFSAIATANGITLGQIEAANPRQVPQGLQVGQVINVPVCKGVA</sequence>
<gene>
    <name evidence="3" type="primary">StEcp6</name>
    <name evidence="3" type="ORF">SETTUDRAFT_136414</name>
</gene>
<dbReference type="PANTHER" id="PTHR33734:SF22">
    <property type="entry name" value="MEMBRANE-BOUND LYTIC MUREIN TRANSGLYCOSYLASE D"/>
    <property type="match status" value="1"/>
</dbReference>
<dbReference type="eggNOG" id="ENOG502SCJ7">
    <property type="taxonomic scope" value="Eukaryota"/>
</dbReference>
<dbReference type="SUPFAM" id="SSF54106">
    <property type="entry name" value="LysM domain"/>
    <property type="match status" value="3"/>
</dbReference>
<proteinExistence type="predicted"/>
<dbReference type="SMART" id="SM00257">
    <property type="entry name" value="LysM"/>
    <property type="match status" value="3"/>
</dbReference>
<dbReference type="GeneID" id="19396356"/>
<keyword evidence="1" id="KW-0732">Signal</keyword>
<organism evidence="3 4">
    <name type="scientific">Exserohilum turcicum (strain 28A)</name>
    <name type="common">Northern leaf blight fungus</name>
    <name type="synonym">Setosphaeria turcica</name>
    <dbReference type="NCBI Taxonomy" id="671987"/>
    <lineage>
        <taxon>Eukaryota</taxon>
        <taxon>Fungi</taxon>
        <taxon>Dikarya</taxon>
        <taxon>Ascomycota</taxon>
        <taxon>Pezizomycotina</taxon>
        <taxon>Dothideomycetes</taxon>
        <taxon>Pleosporomycetidae</taxon>
        <taxon>Pleosporales</taxon>
        <taxon>Pleosporineae</taxon>
        <taxon>Pleosporaceae</taxon>
        <taxon>Exserohilum</taxon>
    </lineage>
</organism>
<reference evidence="3 4" key="2">
    <citation type="journal article" date="2013" name="PLoS Genet.">
        <title>Comparative genome structure, secondary metabolite, and effector coding capacity across Cochliobolus pathogens.</title>
        <authorList>
            <person name="Condon B.J."/>
            <person name="Leng Y."/>
            <person name="Wu D."/>
            <person name="Bushley K.E."/>
            <person name="Ohm R.A."/>
            <person name="Otillar R."/>
            <person name="Martin J."/>
            <person name="Schackwitz W."/>
            <person name="Grimwood J."/>
            <person name="MohdZainudin N."/>
            <person name="Xue C."/>
            <person name="Wang R."/>
            <person name="Manning V.A."/>
            <person name="Dhillon B."/>
            <person name="Tu Z.J."/>
            <person name="Steffenson B.J."/>
            <person name="Salamov A."/>
            <person name="Sun H."/>
            <person name="Lowry S."/>
            <person name="LaButti K."/>
            <person name="Han J."/>
            <person name="Copeland A."/>
            <person name="Lindquist E."/>
            <person name="Barry K."/>
            <person name="Schmutz J."/>
            <person name="Baker S.E."/>
            <person name="Ciuffetti L.M."/>
            <person name="Grigoriev I.V."/>
            <person name="Zhong S."/>
            <person name="Turgeon B.G."/>
        </authorList>
    </citation>
    <scope>NUCLEOTIDE SEQUENCE [LARGE SCALE GENOMIC DNA]</scope>
    <source>
        <strain evidence="4">28A</strain>
    </source>
</reference>
<evidence type="ECO:0000313" key="4">
    <source>
        <dbReference type="Proteomes" id="UP000016935"/>
    </source>
</evidence>
<protein>
    <submittedName>
        <fullName evidence="3">Carbohydrate-binding module family 50 protein</fullName>
    </submittedName>
</protein>
<feature type="signal peptide" evidence="1">
    <location>
        <begin position="1"/>
        <end position="19"/>
    </location>
</feature>
<evidence type="ECO:0000313" key="3">
    <source>
        <dbReference type="EMBL" id="EOA84516.1"/>
    </source>
</evidence>
<dbReference type="InterPro" id="IPR018392">
    <property type="entry name" value="LysM"/>
</dbReference>
<feature type="domain" description="LysM" evidence="2">
    <location>
        <begin position="50"/>
        <end position="94"/>
    </location>
</feature>
<feature type="domain" description="LysM" evidence="2">
    <location>
        <begin position="184"/>
        <end position="228"/>
    </location>
</feature>
<dbReference type="Pfam" id="PF01476">
    <property type="entry name" value="LysM"/>
    <property type="match status" value="3"/>
</dbReference>
<keyword evidence="4" id="KW-1185">Reference proteome</keyword>
<name>R0IHR5_EXST2</name>
<dbReference type="PROSITE" id="PS51782">
    <property type="entry name" value="LYSM"/>
    <property type="match status" value="3"/>
</dbReference>
<evidence type="ECO:0000259" key="2">
    <source>
        <dbReference type="PROSITE" id="PS51782"/>
    </source>
</evidence>
<dbReference type="STRING" id="671987.R0IHR5"/>
<feature type="domain" description="LysM" evidence="2">
    <location>
        <begin position="128"/>
        <end position="173"/>
    </location>
</feature>
<dbReference type="CDD" id="cd00118">
    <property type="entry name" value="LysM"/>
    <property type="match status" value="3"/>
</dbReference>